<organism evidence="1">
    <name type="scientific">Pseudomonas vlassakiae</name>
    <dbReference type="NCBI Taxonomy" id="485888"/>
    <lineage>
        <taxon>Bacteria</taxon>
        <taxon>Pseudomonadati</taxon>
        <taxon>Pseudomonadota</taxon>
        <taxon>Gammaproteobacteria</taxon>
        <taxon>Pseudomonadales</taxon>
        <taxon>Pseudomonadaceae</taxon>
        <taxon>Pseudomonas</taxon>
    </lineage>
</organism>
<proteinExistence type="predicted"/>
<dbReference type="EMBL" id="JABWRP010000010">
    <property type="protein sequence ID" value="MBC3471658.1"/>
    <property type="molecule type" value="Genomic_DNA"/>
</dbReference>
<dbReference type="Gene3D" id="3.10.450.50">
    <property type="match status" value="1"/>
</dbReference>
<comment type="caution">
    <text evidence="1">The sequence shown here is derived from an EMBL/GenBank/DDBJ whole genome shotgun (WGS) entry which is preliminary data.</text>
</comment>
<protein>
    <submittedName>
        <fullName evidence="1">DUF4440 domain-containing protein</fullName>
    </submittedName>
</protein>
<name>A0A923K6P4_9PSED</name>
<sequence>MNPYLQEVIDLHVLIEALFARGEGQVEAMVARFTAEFSMITPTGLQVSLQDVANLFATRAGSQPGLTIELSGLETLAQWPEGAMVRYQETHRLPGQDATTRRSTALFSLQGDRILWRHLHETWAA</sequence>
<dbReference type="SUPFAM" id="SSF54427">
    <property type="entry name" value="NTF2-like"/>
    <property type="match status" value="1"/>
</dbReference>
<evidence type="ECO:0000313" key="3">
    <source>
        <dbReference type="Proteomes" id="UP000628137"/>
    </source>
</evidence>
<dbReference type="InterPro" id="IPR016918">
    <property type="entry name" value="UCP029394"/>
</dbReference>
<keyword evidence="3" id="KW-1185">Reference proteome</keyword>
<dbReference type="EMBL" id="JABWRP020000015">
    <property type="protein sequence ID" value="MBV4543094.1"/>
    <property type="molecule type" value="Genomic_DNA"/>
</dbReference>
<dbReference type="RefSeq" id="WP_186603059.1">
    <property type="nucleotide sequence ID" value="NZ_JABWRP020000015.1"/>
</dbReference>
<dbReference type="AlphaFoldDB" id="A0A923K6P4"/>
<reference evidence="2" key="3">
    <citation type="submission" date="2021-06" db="EMBL/GenBank/DDBJ databases">
        <title>Updating the genus Pseudomonas: Description of 43 new species and partition of the Pseudomonas putida group.</title>
        <authorList>
            <person name="Girard L."/>
            <person name="Lood C."/>
            <person name="Vandamme P."/>
            <person name="Rokni-Zadeh H."/>
            <person name="Van Noort V."/>
            <person name="Hofte M."/>
            <person name="Lavigne R."/>
            <person name="De Mot R."/>
        </authorList>
    </citation>
    <scope>NUCLEOTIDE SEQUENCE</scope>
    <source>
        <strain evidence="2">RW4S2</strain>
    </source>
</reference>
<dbReference type="Proteomes" id="UP000628137">
    <property type="component" value="Unassembled WGS sequence"/>
</dbReference>
<reference evidence="1 3" key="1">
    <citation type="journal article" date="2020" name="Microorganisms">
        <title>Reliable Identification of Environmental Pseudomonas Isolates Using the rpoD Gene.</title>
        <authorList>
            <consortium name="The Broad Institute Genome Sequencing Platform"/>
            <person name="Girard L."/>
            <person name="Lood C."/>
            <person name="Rokni-Zadeh H."/>
            <person name="van Noort V."/>
            <person name="Lavigne R."/>
            <person name="De Mot R."/>
        </authorList>
    </citation>
    <scope>NUCLEOTIDE SEQUENCE</scope>
    <source>
        <strain evidence="1 3">RW4S2</strain>
    </source>
</reference>
<dbReference type="PIRSF" id="PIRSF029394">
    <property type="entry name" value="UCP029394"/>
    <property type="match status" value="1"/>
</dbReference>
<dbReference type="InterPro" id="IPR032710">
    <property type="entry name" value="NTF2-like_dom_sf"/>
</dbReference>
<gene>
    <name evidence="2" type="ORF">HU738_018795</name>
    <name evidence="1" type="ORF">HU738_13930</name>
</gene>
<accession>A0A923K6P4</accession>
<evidence type="ECO:0000313" key="2">
    <source>
        <dbReference type="EMBL" id="MBV4543094.1"/>
    </source>
</evidence>
<reference evidence="1" key="2">
    <citation type="submission" date="2020-07" db="EMBL/GenBank/DDBJ databases">
        <authorList>
            <person name="Lood C."/>
            <person name="Girard L."/>
        </authorList>
    </citation>
    <scope>NUCLEOTIDE SEQUENCE</scope>
    <source>
        <strain evidence="1">RW4S2</strain>
    </source>
</reference>
<evidence type="ECO:0000313" key="1">
    <source>
        <dbReference type="EMBL" id="MBC3471658.1"/>
    </source>
</evidence>